<dbReference type="Proteomes" id="UP000450917">
    <property type="component" value="Unassembled WGS sequence"/>
</dbReference>
<evidence type="ECO:0000313" key="4">
    <source>
        <dbReference type="EMBL" id="MUG71450.1"/>
    </source>
</evidence>
<organism evidence="4 5">
    <name type="scientific">Paenibacillus validus</name>
    <dbReference type="NCBI Taxonomy" id="44253"/>
    <lineage>
        <taxon>Bacteria</taxon>
        <taxon>Bacillati</taxon>
        <taxon>Bacillota</taxon>
        <taxon>Bacilli</taxon>
        <taxon>Bacillales</taxon>
        <taxon>Paenibacillaceae</taxon>
        <taxon>Paenibacillus</taxon>
    </lineage>
</organism>
<dbReference type="GO" id="GO:0018773">
    <property type="term" value="F:acetylpyruvate hydrolase activity"/>
    <property type="evidence" value="ECO:0007669"/>
    <property type="project" value="TreeGrafter"/>
</dbReference>
<dbReference type="GO" id="GO:0046872">
    <property type="term" value="F:metal ion binding"/>
    <property type="evidence" value="ECO:0007669"/>
    <property type="project" value="UniProtKB-KW"/>
</dbReference>
<feature type="domain" description="Fumarylacetoacetase-like C-terminal" evidence="3">
    <location>
        <begin position="8"/>
        <end position="204"/>
    </location>
</feature>
<evidence type="ECO:0000313" key="5">
    <source>
        <dbReference type="Proteomes" id="UP000450917"/>
    </source>
</evidence>
<dbReference type="AlphaFoldDB" id="A0A7X2ZBY2"/>
<evidence type="ECO:0000259" key="3">
    <source>
        <dbReference type="Pfam" id="PF01557"/>
    </source>
</evidence>
<sequence>MKQSIRNIYCVGRNYGLHAAELGNSVPDEPMIFTKPTHAITQMDGSAIELPAGRGEVHYEAELVLHIGRDYSPGNTVDELVDRMALGIDFTLRDVQNVVKQKGYPWLPAKGFLRSAVVTPFVAFPGFEEAKRVEFSLIRNGKEAQRGNLNDMIFNLQVIIDYIAQHYGLGQGDLIYTGTPAGVAAVQDGDLFELLWGEKTLGSFHARIPAL</sequence>
<keyword evidence="5" id="KW-1185">Reference proteome</keyword>
<dbReference type="RefSeq" id="WP_127606163.1">
    <property type="nucleotide sequence ID" value="NZ_JARTHJ010000219.1"/>
</dbReference>
<gene>
    <name evidence="4" type="ORF">GNP93_12300</name>
</gene>
<evidence type="ECO:0000256" key="2">
    <source>
        <dbReference type="ARBA" id="ARBA00022723"/>
    </source>
</evidence>
<evidence type="ECO:0000256" key="1">
    <source>
        <dbReference type="ARBA" id="ARBA00010211"/>
    </source>
</evidence>
<accession>A0A7X2ZBY2</accession>
<comment type="caution">
    <text evidence="4">The sequence shown here is derived from an EMBL/GenBank/DDBJ whole genome shotgun (WGS) entry which is preliminary data.</text>
</comment>
<dbReference type="Pfam" id="PF01557">
    <property type="entry name" value="FAA_hydrolase"/>
    <property type="match status" value="1"/>
</dbReference>
<dbReference type="PANTHER" id="PTHR11820">
    <property type="entry name" value="ACYLPYRUVASE"/>
    <property type="match status" value="1"/>
</dbReference>
<dbReference type="InterPro" id="IPR036663">
    <property type="entry name" value="Fumarylacetoacetase_C_sf"/>
</dbReference>
<dbReference type="InterPro" id="IPR011234">
    <property type="entry name" value="Fumarylacetoacetase-like_C"/>
</dbReference>
<keyword evidence="4" id="KW-0378">Hydrolase</keyword>
<dbReference type="SUPFAM" id="SSF56529">
    <property type="entry name" value="FAH"/>
    <property type="match status" value="1"/>
</dbReference>
<reference evidence="4 5" key="1">
    <citation type="submission" date="2019-11" db="EMBL/GenBank/DDBJ databases">
        <title>Draft genome sequences of five Paenibacillus species of dairy origin.</title>
        <authorList>
            <person name="Olajide A.M."/>
            <person name="Chen S."/>
            <person name="Lapointe G."/>
        </authorList>
    </citation>
    <scope>NUCLEOTIDE SEQUENCE [LARGE SCALE GENOMIC DNA]</scope>
    <source>
        <strain evidence="4 5">2CS3</strain>
    </source>
</reference>
<protein>
    <submittedName>
        <fullName evidence="4">FAA hydrolase family protein</fullName>
    </submittedName>
</protein>
<dbReference type="Gene3D" id="3.90.850.10">
    <property type="entry name" value="Fumarylacetoacetase-like, C-terminal domain"/>
    <property type="match status" value="1"/>
</dbReference>
<proteinExistence type="inferred from homology"/>
<name>A0A7X2ZBY2_9BACL</name>
<dbReference type="EMBL" id="WNZX01000009">
    <property type="protein sequence ID" value="MUG71450.1"/>
    <property type="molecule type" value="Genomic_DNA"/>
</dbReference>
<keyword evidence="2" id="KW-0479">Metal-binding</keyword>
<dbReference type="PANTHER" id="PTHR11820:SF7">
    <property type="entry name" value="ACYLPYRUVASE FAHD1, MITOCHONDRIAL"/>
    <property type="match status" value="1"/>
</dbReference>
<comment type="similarity">
    <text evidence="1">Belongs to the FAH family.</text>
</comment>